<accession>A0A2A6C4T9</accession>
<dbReference type="EnsemblMetazoa" id="PPA12744.1">
    <property type="protein sequence ID" value="PPA12744.1"/>
    <property type="gene ID" value="WBGene00102298"/>
</dbReference>
<name>A0A2A6C4T9_PRIPA</name>
<evidence type="ECO:0000313" key="2">
    <source>
        <dbReference type="Proteomes" id="UP000005239"/>
    </source>
</evidence>
<accession>A0A8R1Y9H8</accession>
<organism evidence="1 2">
    <name type="scientific">Pristionchus pacificus</name>
    <name type="common">Parasitic nematode worm</name>
    <dbReference type="NCBI Taxonomy" id="54126"/>
    <lineage>
        <taxon>Eukaryota</taxon>
        <taxon>Metazoa</taxon>
        <taxon>Ecdysozoa</taxon>
        <taxon>Nematoda</taxon>
        <taxon>Chromadorea</taxon>
        <taxon>Rhabditida</taxon>
        <taxon>Rhabditina</taxon>
        <taxon>Diplogasteromorpha</taxon>
        <taxon>Diplogasteroidea</taxon>
        <taxon>Neodiplogasteridae</taxon>
        <taxon>Pristionchus</taxon>
    </lineage>
</organism>
<reference evidence="1" key="2">
    <citation type="submission" date="2022-06" db="UniProtKB">
        <authorList>
            <consortium name="EnsemblMetazoa"/>
        </authorList>
    </citation>
    <scope>IDENTIFICATION</scope>
    <source>
        <strain evidence="1">PS312</strain>
    </source>
</reference>
<proteinExistence type="predicted"/>
<gene>
    <name evidence="1" type="primary">WBGene00102298</name>
</gene>
<dbReference type="AlphaFoldDB" id="A0A2A6C4T9"/>
<keyword evidence="2" id="KW-1185">Reference proteome</keyword>
<dbReference type="Proteomes" id="UP000005239">
    <property type="component" value="Unassembled WGS sequence"/>
</dbReference>
<protein>
    <submittedName>
        <fullName evidence="1">Uncharacterized protein</fullName>
    </submittedName>
</protein>
<reference evidence="2" key="1">
    <citation type="journal article" date="2008" name="Nat. Genet.">
        <title>The Pristionchus pacificus genome provides a unique perspective on nematode lifestyle and parasitism.</title>
        <authorList>
            <person name="Dieterich C."/>
            <person name="Clifton S.W."/>
            <person name="Schuster L.N."/>
            <person name="Chinwalla A."/>
            <person name="Delehaunty K."/>
            <person name="Dinkelacker I."/>
            <person name="Fulton L."/>
            <person name="Fulton R."/>
            <person name="Godfrey J."/>
            <person name="Minx P."/>
            <person name="Mitreva M."/>
            <person name="Roeseler W."/>
            <person name="Tian H."/>
            <person name="Witte H."/>
            <person name="Yang S.P."/>
            <person name="Wilson R.K."/>
            <person name="Sommer R.J."/>
        </authorList>
    </citation>
    <scope>NUCLEOTIDE SEQUENCE [LARGE SCALE GENOMIC DNA]</scope>
    <source>
        <strain evidence="2">PS312</strain>
    </source>
</reference>
<sequence>MHSRSSSSLLIQTTVALTVLAMLTTSVSAASYGRFLIPVGKRAFDSFGSSSFGGFDKRSFDTFGGVRFSPLEKRAFDTVGNSGFFGLDKRAFDSFGSGFGGFDRRK</sequence>
<evidence type="ECO:0000313" key="1">
    <source>
        <dbReference type="EnsemblMetazoa" id="PPA12744.1"/>
    </source>
</evidence>